<dbReference type="Proteomes" id="UP000552883">
    <property type="component" value="Unassembled WGS sequence"/>
</dbReference>
<sequence>MQNGALGAAPDASHIDRVEHELGAQMVRDRPAHATTREDIDHRSAINPSLARAMLRDVGHPKLVGPIRDELTLHVVLEHCRQPVATAAPPPAMMHALQTGLPHQPLHSAMTDRELATQAQFGVHAPNPVGSSRVTVNLMQGCRQCFVGCFSSRWRPRFGCVVAGLGYVQHPAGHRGRNPFRGQVTDQPERHIGRTFSFAK</sequence>
<dbReference type="AntiFam" id="ANF00009">
    <property type="entry name" value="Shadow ORF (opposite transposase protein)"/>
</dbReference>
<organism evidence="2 3">
    <name type="scientific">Microcella frigidaquae</name>
    <dbReference type="NCBI Taxonomy" id="424758"/>
    <lineage>
        <taxon>Bacteria</taxon>
        <taxon>Bacillati</taxon>
        <taxon>Actinomycetota</taxon>
        <taxon>Actinomycetes</taxon>
        <taxon>Micrococcales</taxon>
        <taxon>Microbacteriaceae</taxon>
        <taxon>Microcella</taxon>
    </lineage>
</organism>
<feature type="region of interest" description="Disordered" evidence="1">
    <location>
        <begin position="23"/>
        <end position="43"/>
    </location>
</feature>
<evidence type="ECO:0000313" key="3">
    <source>
        <dbReference type="Proteomes" id="UP000552883"/>
    </source>
</evidence>
<comment type="caution">
    <text evidence="2">The sequence shown here is derived from an EMBL/GenBank/DDBJ whole genome shotgun (WGS) entry which is preliminary data.</text>
</comment>
<name>A0A840XLA5_9MICO</name>
<evidence type="ECO:0000256" key="1">
    <source>
        <dbReference type="SAM" id="MobiDB-lite"/>
    </source>
</evidence>
<dbReference type="AlphaFoldDB" id="A0A840XLA5"/>
<evidence type="ECO:0000313" key="2">
    <source>
        <dbReference type="EMBL" id="MBB5617627.1"/>
    </source>
</evidence>
<reference evidence="2 3" key="1">
    <citation type="submission" date="2020-08" db="EMBL/GenBank/DDBJ databases">
        <title>Sequencing the genomes of 1000 actinobacteria strains.</title>
        <authorList>
            <person name="Klenk H.-P."/>
        </authorList>
    </citation>
    <scope>NUCLEOTIDE SEQUENCE [LARGE SCALE GENOMIC DNA]</scope>
    <source>
        <strain evidence="2 3">DSM 23889</strain>
    </source>
</reference>
<dbReference type="EMBL" id="JACHBS010000001">
    <property type="protein sequence ID" value="MBB5617627.1"/>
    <property type="molecule type" value="Genomic_DNA"/>
</dbReference>
<protein>
    <submittedName>
        <fullName evidence="2">Uncharacterized protein</fullName>
    </submittedName>
</protein>
<accession>A0A840XLA5</accession>
<proteinExistence type="predicted"/>
<keyword evidence="3" id="KW-1185">Reference proteome</keyword>
<gene>
    <name evidence="2" type="ORF">BJ959_001123</name>
</gene>